<reference evidence="1 2" key="1">
    <citation type="submission" date="2019-05" db="EMBL/GenBank/DDBJ databases">
        <title>Another draft genome of Portunus trituberculatus and its Hox gene families provides insights of decapod evolution.</title>
        <authorList>
            <person name="Jeong J.-H."/>
            <person name="Song I."/>
            <person name="Kim S."/>
            <person name="Choi T."/>
            <person name="Kim D."/>
            <person name="Ryu S."/>
            <person name="Kim W."/>
        </authorList>
    </citation>
    <scope>NUCLEOTIDE SEQUENCE [LARGE SCALE GENOMIC DNA]</scope>
    <source>
        <tissue evidence="1">Muscle</tissue>
    </source>
</reference>
<gene>
    <name evidence="1" type="ORF">E2C01_074004</name>
</gene>
<proteinExistence type="predicted"/>
<evidence type="ECO:0000313" key="2">
    <source>
        <dbReference type="Proteomes" id="UP000324222"/>
    </source>
</evidence>
<accession>A0A5B7IB90</accession>
<dbReference type="Proteomes" id="UP000324222">
    <property type="component" value="Unassembled WGS sequence"/>
</dbReference>
<evidence type="ECO:0000313" key="1">
    <source>
        <dbReference type="EMBL" id="MPC79475.1"/>
    </source>
</evidence>
<dbReference type="EMBL" id="VSRR010051251">
    <property type="protein sequence ID" value="MPC79475.1"/>
    <property type="molecule type" value="Genomic_DNA"/>
</dbReference>
<keyword evidence="2" id="KW-1185">Reference proteome</keyword>
<organism evidence="1 2">
    <name type="scientific">Portunus trituberculatus</name>
    <name type="common">Swimming crab</name>
    <name type="synonym">Neptunus trituberculatus</name>
    <dbReference type="NCBI Taxonomy" id="210409"/>
    <lineage>
        <taxon>Eukaryota</taxon>
        <taxon>Metazoa</taxon>
        <taxon>Ecdysozoa</taxon>
        <taxon>Arthropoda</taxon>
        <taxon>Crustacea</taxon>
        <taxon>Multicrustacea</taxon>
        <taxon>Malacostraca</taxon>
        <taxon>Eumalacostraca</taxon>
        <taxon>Eucarida</taxon>
        <taxon>Decapoda</taxon>
        <taxon>Pleocyemata</taxon>
        <taxon>Brachyura</taxon>
        <taxon>Eubrachyura</taxon>
        <taxon>Portunoidea</taxon>
        <taxon>Portunidae</taxon>
        <taxon>Portuninae</taxon>
        <taxon>Portunus</taxon>
    </lineage>
</organism>
<dbReference type="AlphaFoldDB" id="A0A5B7IB90"/>
<sequence length="30" mass="3579">MCTRRFEVLGVRRLRVASFRSRAKPLGWET</sequence>
<comment type="caution">
    <text evidence="1">The sequence shown here is derived from an EMBL/GenBank/DDBJ whole genome shotgun (WGS) entry which is preliminary data.</text>
</comment>
<name>A0A5B7IB90_PORTR</name>
<protein>
    <submittedName>
        <fullName evidence="1">Uncharacterized protein</fullName>
    </submittedName>
</protein>